<dbReference type="CDD" id="cd16451">
    <property type="entry name" value="mRING_PEX12"/>
    <property type="match status" value="1"/>
</dbReference>
<dbReference type="RefSeq" id="XP_002184072.1">
    <property type="nucleotide sequence ID" value="XM_002184036.1"/>
</dbReference>
<keyword evidence="6" id="KW-0479">Metal-binding</keyword>
<reference evidence="17" key="2">
    <citation type="submission" date="2008-08" db="EMBL/GenBank/DDBJ databases">
        <authorList>
            <consortium name="Diatom Consortium"/>
            <person name="Grigoriev I."/>
            <person name="Grimwood J."/>
            <person name="Kuo A."/>
            <person name="Otillar R.P."/>
            <person name="Salamov A."/>
            <person name="Detter J.C."/>
            <person name="Lindquist E."/>
            <person name="Shapiro H."/>
            <person name="Lucas S."/>
            <person name="Glavina del Rio T."/>
            <person name="Pitluck S."/>
            <person name="Rokhsar D."/>
            <person name="Bowler C."/>
        </authorList>
    </citation>
    <scope>GENOME REANNOTATION</scope>
    <source>
        <strain evidence="17">CCAP 1055/1</strain>
    </source>
</reference>
<dbReference type="InParanoid" id="B7GAH4"/>
<dbReference type="Pfam" id="PF04757">
    <property type="entry name" value="Pex2_Pex12"/>
    <property type="match status" value="1"/>
</dbReference>
<organism evidence="16 17">
    <name type="scientific">Phaeodactylum tricornutum (strain CCAP 1055/1)</name>
    <dbReference type="NCBI Taxonomy" id="556484"/>
    <lineage>
        <taxon>Eukaryota</taxon>
        <taxon>Sar</taxon>
        <taxon>Stramenopiles</taxon>
        <taxon>Ochrophyta</taxon>
        <taxon>Bacillariophyta</taxon>
        <taxon>Bacillariophyceae</taxon>
        <taxon>Bacillariophycidae</taxon>
        <taxon>Naviculales</taxon>
        <taxon>Phaeodactylaceae</taxon>
        <taxon>Phaeodactylum</taxon>
    </lineage>
</organism>
<dbReference type="GO" id="GO:0006513">
    <property type="term" value="P:protein monoubiquitination"/>
    <property type="evidence" value="ECO:0007669"/>
    <property type="project" value="TreeGrafter"/>
</dbReference>
<comment type="pathway">
    <text evidence="2">Protein modification; protein ubiquitination.</text>
</comment>
<dbReference type="AlphaFoldDB" id="B7GAH4"/>
<dbReference type="KEGG" id="pti:PHATRDRAFT_49405"/>
<evidence type="ECO:0000256" key="3">
    <source>
        <dbReference type="ARBA" id="ARBA00008704"/>
    </source>
</evidence>
<proteinExistence type="inferred from homology"/>
<evidence type="ECO:0000256" key="2">
    <source>
        <dbReference type="ARBA" id="ARBA00004906"/>
    </source>
</evidence>
<dbReference type="PaxDb" id="2850-Phatr49405"/>
<dbReference type="GeneID" id="7195790"/>
<evidence type="ECO:0000256" key="10">
    <source>
        <dbReference type="ARBA" id="ARBA00022989"/>
    </source>
</evidence>
<feature type="domain" description="Pex N-terminal" evidence="15">
    <location>
        <begin position="102"/>
        <end position="263"/>
    </location>
</feature>
<keyword evidence="4" id="KW-0813">Transport</keyword>
<dbReference type="GO" id="GO:0016558">
    <property type="term" value="P:protein import into peroxisome matrix"/>
    <property type="evidence" value="ECO:0007669"/>
    <property type="project" value="InterPro"/>
</dbReference>
<protein>
    <recommendedName>
        <fullName evidence="13">Peroxin-12</fullName>
    </recommendedName>
</protein>
<keyword evidence="5" id="KW-0812">Transmembrane</keyword>
<keyword evidence="12" id="KW-0576">Peroxisome</keyword>
<dbReference type="eggNOG" id="KOG0826">
    <property type="taxonomic scope" value="Eukaryota"/>
</dbReference>
<dbReference type="PANTHER" id="PTHR12888:SF0">
    <property type="entry name" value="PEROXISOME ASSEMBLY PROTEIN 12"/>
    <property type="match status" value="1"/>
</dbReference>
<evidence type="ECO:0000256" key="6">
    <source>
        <dbReference type="ARBA" id="ARBA00022723"/>
    </source>
</evidence>
<keyword evidence="7" id="KW-0863">Zinc-finger</keyword>
<dbReference type="GO" id="GO:0005778">
    <property type="term" value="C:peroxisomal membrane"/>
    <property type="evidence" value="ECO:0007669"/>
    <property type="project" value="UniProtKB-SubCell"/>
</dbReference>
<dbReference type="InterPro" id="IPR013083">
    <property type="entry name" value="Znf_RING/FYVE/PHD"/>
</dbReference>
<evidence type="ECO:0000259" key="15">
    <source>
        <dbReference type="Pfam" id="PF04757"/>
    </source>
</evidence>
<evidence type="ECO:0000256" key="11">
    <source>
        <dbReference type="ARBA" id="ARBA00023136"/>
    </source>
</evidence>
<evidence type="ECO:0000313" key="16">
    <source>
        <dbReference type="EMBL" id="EEC44250.1"/>
    </source>
</evidence>
<dbReference type="SUPFAM" id="SSF57850">
    <property type="entry name" value="RING/U-box"/>
    <property type="match status" value="1"/>
</dbReference>
<dbReference type="GO" id="GO:0004842">
    <property type="term" value="F:ubiquitin-protein transferase activity"/>
    <property type="evidence" value="ECO:0007669"/>
    <property type="project" value="TreeGrafter"/>
</dbReference>
<evidence type="ECO:0000256" key="12">
    <source>
        <dbReference type="ARBA" id="ARBA00023140"/>
    </source>
</evidence>
<comment type="subcellular location">
    <subcellularLocation>
        <location evidence="1">Peroxisome membrane</location>
        <topology evidence="1">Multi-pass membrane protein</topology>
    </subcellularLocation>
</comment>
<evidence type="ECO:0000256" key="14">
    <source>
        <dbReference type="SAM" id="MobiDB-lite"/>
    </source>
</evidence>
<gene>
    <name evidence="16" type="ORF">PHATRDRAFT_49405</name>
</gene>
<dbReference type="InterPro" id="IPR006845">
    <property type="entry name" value="Pex_N"/>
</dbReference>
<name>B7GAH4_PHATC</name>
<reference evidence="16 17" key="1">
    <citation type="journal article" date="2008" name="Nature">
        <title>The Phaeodactylum genome reveals the evolutionary history of diatom genomes.</title>
        <authorList>
            <person name="Bowler C."/>
            <person name="Allen A.E."/>
            <person name="Badger J.H."/>
            <person name="Grimwood J."/>
            <person name="Jabbari K."/>
            <person name="Kuo A."/>
            <person name="Maheswari U."/>
            <person name="Martens C."/>
            <person name="Maumus F."/>
            <person name="Otillar R.P."/>
            <person name="Rayko E."/>
            <person name="Salamov A."/>
            <person name="Vandepoele K."/>
            <person name="Beszteri B."/>
            <person name="Gruber A."/>
            <person name="Heijde M."/>
            <person name="Katinka M."/>
            <person name="Mock T."/>
            <person name="Valentin K."/>
            <person name="Verret F."/>
            <person name="Berges J.A."/>
            <person name="Brownlee C."/>
            <person name="Cadoret J.P."/>
            <person name="Chiovitti A."/>
            <person name="Choi C.J."/>
            <person name="Coesel S."/>
            <person name="De Martino A."/>
            <person name="Detter J.C."/>
            <person name="Durkin C."/>
            <person name="Falciatore A."/>
            <person name="Fournet J."/>
            <person name="Haruta M."/>
            <person name="Huysman M.J."/>
            <person name="Jenkins B.D."/>
            <person name="Jiroutova K."/>
            <person name="Jorgensen R.E."/>
            <person name="Joubert Y."/>
            <person name="Kaplan A."/>
            <person name="Kroger N."/>
            <person name="Kroth P.G."/>
            <person name="La Roche J."/>
            <person name="Lindquist E."/>
            <person name="Lommer M."/>
            <person name="Martin-Jezequel V."/>
            <person name="Lopez P.J."/>
            <person name="Lucas S."/>
            <person name="Mangogna M."/>
            <person name="McGinnis K."/>
            <person name="Medlin L.K."/>
            <person name="Montsant A."/>
            <person name="Oudot-Le Secq M.P."/>
            <person name="Napoli C."/>
            <person name="Obornik M."/>
            <person name="Parker M.S."/>
            <person name="Petit J.L."/>
            <person name="Porcel B.M."/>
            <person name="Poulsen N."/>
            <person name="Robison M."/>
            <person name="Rychlewski L."/>
            <person name="Rynearson T.A."/>
            <person name="Schmutz J."/>
            <person name="Shapiro H."/>
            <person name="Siaut M."/>
            <person name="Stanley M."/>
            <person name="Sussman M.R."/>
            <person name="Taylor A.R."/>
            <person name="Vardi A."/>
            <person name="von Dassow P."/>
            <person name="Vyverman W."/>
            <person name="Willis A."/>
            <person name="Wyrwicz L.S."/>
            <person name="Rokhsar D.S."/>
            <person name="Weissenbach J."/>
            <person name="Armbrust E.V."/>
            <person name="Green B.R."/>
            <person name="Van de Peer Y."/>
            <person name="Grigoriev I.V."/>
        </authorList>
    </citation>
    <scope>NUCLEOTIDE SEQUENCE [LARGE SCALE GENOMIC DNA]</scope>
    <source>
        <strain evidence="16 17">CCAP 1055/1</strain>
    </source>
</reference>
<comment type="similarity">
    <text evidence="3">Belongs to the pex2/pex10/pex12 family.</text>
</comment>
<evidence type="ECO:0000256" key="9">
    <source>
        <dbReference type="ARBA" id="ARBA00022927"/>
    </source>
</evidence>
<evidence type="ECO:0000256" key="13">
    <source>
        <dbReference type="ARBA" id="ARBA00029692"/>
    </source>
</evidence>
<evidence type="ECO:0000256" key="1">
    <source>
        <dbReference type="ARBA" id="ARBA00004585"/>
    </source>
</evidence>
<evidence type="ECO:0000256" key="5">
    <source>
        <dbReference type="ARBA" id="ARBA00022692"/>
    </source>
</evidence>
<feature type="region of interest" description="Disordered" evidence="14">
    <location>
        <begin position="319"/>
        <end position="349"/>
    </location>
</feature>
<keyword evidence="10" id="KW-1133">Transmembrane helix</keyword>
<evidence type="ECO:0000256" key="8">
    <source>
        <dbReference type="ARBA" id="ARBA00022833"/>
    </source>
</evidence>
<dbReference type="PANTHER" id="PTHR12888">
    <property type="entry name" value="PEROXISOME ASSEMBLY PROTEIN 12 PEROXIN-12"/>
    <property type="match status" value="1"/>
</dbReference>
<evidence type="ECO:0000313" key="17">
    <source>
        <dbReference type="Proteomes" id="UP000000759"/>
    </source>
</evidence>
<sequence>MTDGLNPTNPNSIGALIAEEWTINPFSPLPSFLEMIMMEEASRATRQAFLAGSKFAQNALLARTTMGDDLPTSTAETNNHLDTHFSILTSTLHKWKNQIMLAAGSLLQNYGAEIRCIAIYLLERRSLHYFSATMAESMYGARRVKLEKADRSGSRKLSDLSSVDKTRLALLLSLGPYLSEKLDSLHSEYRDPRERHRLPSTPLAAIWNSYPYARRLFDYSNALVQWRFLLGQSVIFDPASFLLEQVVRRVTKEDTDSNSTKPSKEKDIPAIAFPPASFASPMLSKYLHSPSKSQIGYFLAASVAFSWLTQLRRDVDTYQHESRSQRRAYETVGSHSGTGFIPPPPMPTSSRAAVVAAEEECSLCRKVRTQPTASPSGFVYCYDCLLRYVRKHGVCPATNMQCTEANFVRIYEPWL</sequence>
<dbReference type="GO" id="GO:1990429">
    <property type="term" value="C:peroxisomal importomer complex"/>
    <property type="evidence" value="ECO:0007669"/>
    <property type="project" value="TreeGrafter"/>
</dbReference>
<dbReference type="Gene3D" id="3.30.40.10">
    <property type="entry name" value="Zinc/RING finger domain, C3HC4 (zinc finger)"/>
    <property type="match status" value="1"/>
</dbReference>
<dbReference type="GO" id="GO:0008270">
    <property type="term" value="F:zinc ion binding"/>
    <property type="evidence" value="ECO:0007669"/>
    <property type="project" value="UniProtKB-KW"/>
</dbReference>
<keyword evidence="8" id="KW-0862">Zinc</keyword>
<keyword evidence="9" id="KW-0653">Protein transport</keyword>
<evidence type="ECO:0000256" key="7">
    <source>
        <dbReference type="ARBA" id="ARBA00022771"/>
    </source>
</evidence>
<feature type="compositionally biased region" description="Basic and acidic residues" evidence="14">
    <location>
        <begin position="319"/>
        <end position="329"/>
    </location>
</feature>
<evidence type="ECO:0000256" key="4">
    <source>
        <dbReference type="ARBA" id="ARBA00022448"/>
    </source>
</evidence>
<dbReference type="Proteomes" id="UP000000759">
    <property type="component" value="Chromosome 22"/>
</dbReference>
<dbReference type="OrthoDB" id="48815at2759"/>
<keyword evidence="17" id="KW-1185">Reference proteome</keyword>
<dbReference type="InterPro" id="IPR017375">
    <property type="entry name" value="PEX12"/>
</dbReference>
<dbReference type="STRING" id="556484.B7GAH4"/>
<keyword evidence="11" id="KW-0472">Membrane</keyword>
<dbReference type="EMBL" id="CM000624">
    <property type="protein sequence ID" value="EEC44250.1"/>
    <property type="molecule type" value="Genomic_DNA"/>
</dbReference>
<accession>B7GAH4</accession>